<protein>
    <submittedName>
        <fullName evidence="8">PspC domain-containing protein</fullName>
    </submittedName>
</protein>
<gene>
    <name evidence="8" type="ORF">FIV46_13230</name>
</gene>
<dbReference type="AlphaFoldDB" id="A0A501PG69"/>
<evidence type="ECO:0000256" key="1">
    <source>
        <dbReference type="ARBA" id="ARBA00004162"/>
    </source>
</evidence>
<keyword evidence="9" id="KW-1185">Reference proteome</keyword>
<comment type="caution">
    <text evidence="8">The sequence shown here is derived from an EMBL/GenBank/DDBJ whole genome shotgun (WGS) entry which is preliminary data.</text>
</comment>
<dbReference type="Pfam" id="PF04024">
    <property type="entry name" value="PspC"/>
    <property type="match status" value="1"/>
</dbReference>
<organism evidence="8 9">
    <name type="scientific">Emcibacter nanhaiensis</name>
    <dbReference type="NCBI Taxonomy" id="1505037"/>
    <lineage>
        <taxon>Bacteria</taxon>
        <taxon>Pseudomonadati</taxon>
        <taxon>Pseudomonadota</taxon>
        <taxon>Alphaproteobacteria</taxon>
        <taxon>Emcibacterales</taxon>
        <taxon>Emcibacteraceae</taxon>
        <taxon>Emcibacter</taxon>
    </lineage>
</organism>
<dbReference type="GO" id="GO:0005886">
    <property type="term" value="C:plasma membrane"/>
    <property type="evidence" value="ECO:0007669"/>
    <property type="project" value="UniProtKB-SubCell"/>
</dbReference>
<comment type="subcellular location">
    <subcellularLocation>
        <location evidence="1">Cell membrane</location>
        <topology evidence="1">Single-pass membrane protein</topology>
    </subcellularLocation>
</comment>
<dbReference type="InterPro" id="IPR052027">
    <property type="entry name" value="PspC"/>
</dbReference>
<proteinExistence type="predicted"/>
<evidence type="ECO:0000259" key="7">
    <source>
        <dbReference type="Pfam" id="PF04024"/>
    </source>
</evidence>
<keyword evidence="3 6" id="KW-0812">Transmembrane</keyword>
<reference evidence="9" key="1">
    <citation type="submission" date="2019-06" db="EMBL/GenBank/DDBJ databases">
        <title>The complete genome of Emcibacter congregatus ZYLT.</title>
        <authorList>
            <person name="Zhao Z."/>
        </authorList>
    </citation>
    <scope>NUCLEOTIDE SEQUENCE [LARGE SCALE GENOMIC DNA]</scope>
    <source>
        <strain evidence="9">MCCC 1A06723</strain>
    </source>
</reference>
<dbReference type="PANTHER" id="PTHR33885">
    <property type="entry name" value="PHAGE SHOCK PROTEIN C"/>
    <property type="match status" value="1"/>
</dbReference>
<evidence type="ECO:0000313" key="9">
    <source>
        <dbReference type="Proteomes" id="UP000319148"/>
    </source>
</evidence>
<evidence type="ECO:0000256" key="2">
    <source>
        <dbReference type="ARBA" id="ARBA00022475"/>
    </source>
</evidence>
<keyword evidence="5 6" id="KW-0472">Membrane</keyword>
<dbReference type="InterPro" id="IPR007168">
    <property type="entry name" value="Phageshock_PspC_N"/>
</dbReference>
<dbReference type="Proteomes" id="UP000319148">
    <property type="component" value="Unassembled WGS sequence"/>
</dbReference>
<feature type="transmembrane region" description="Helical" evidence="6">
    <location>
        <begin position="47"/>
        <end position="72"/>
    </location>
</feature>
<evidence type="ECO:0000256" key="5">
    <source>
        <dbReference type="ARBA" id="ARBA00023136"/>
    </source>
</evidence>
<dbReference type="RefSeq" id="WP_139941404.1">
    <property type="nucleotide sequence ID" value="NZ_JBHSYP010000002.1"/>
</dbReference>
<evidence type="ECO:0000256" key="4">
    <source>
        <dbReference type="ARBA" id="ARBA00022989"/>
    </source>
</evidence>
<feature type="domain" description="Phage shock protein PspC N-terminal" evidence="7">
    <location>
        <begin position="17"/>
        <end position="73"/>
    </location>
</feature>
<evidence type="ECO:0000313" key="8">
    <source>
        <dbReference type="EMBL" id="TPD59185.1"/>
    </source>
</evidence>
<evidence type="ECO:0000256" key="6">
    <source>
        <dbReference type="SAM" id="Phobius"/>
    </source>
</evidence>
<sequence length="80" mass="8921">MSCYYCDRRSCDCGANRLYKDKIGGMISGVFSGLGEFLGINKTFLRILGILGIFMTGPIVILIYFIAALVMAEKPLRLYQ</sequence>
<keyword evidence="4 6" id="KW-1133">Transmembrane helix</keyword>
<accession>A0A501PG69</accession>
<name>A0A501PG69_9PROT</name>
<evidence type="ECO:0000256" key="3">
    <source>
        <dbReference type="ARBA" id="ARBA00022692"/>
    </source>
</evidence>
<keyword evidence="2" id="KW-1003">Cell membrane</keyword>
<dbReference type="PANTHER" id="PTHR33885:SF3">
    <property type="entry name" value="PHAGE SHOCK PROTEIN C"/>
    <property type="match status" value="1"/>
</dbReference>
<dbReference type="EMBL" id="VFIY01000015">
    <property type="protein sequence ID" value="TPD59185.1"/>
    <property type="molecule type" value="Genomic_DNA"/>
</dbReference>
<dbReference type="OrthoDB" id="9815286at2"/>